<accession>A0A5J4NBR1</accession>
<reference evidence="3 4" key="1">
    <citation type="journal article" date="2019" name="Gigascience">
        <title>Whole-genome sequence of the oriental lung fluke Paragonimus westermani.</title>
        <authorList>
            <person name="Oey H."/>
            <person name="Zakrzewski M."/>
            <person name="Narain K."/>
            <person name="Devi K.R."/>
            <person name="Agatsuma T."/>
            <person name="Nawaratna S."/>
            <person name="Gobert G.N."/>
            <person name="Jones M.K."/>
            <person name="Ragan M.A."/>
            <person name="McManus D.P."/>
            <person name="Krause L."/>
        </authorList>
    </citation>
    <scope>NUCLEOTIDE SEQUENCE [LARGE SCALE GENOMIC DNA]</scope>
    <source>
        <strain evidence="3 4">IND2009</strain>
    </source>
</reference>
<comment type="caution">
    <text evidence="3">The sequence shown here is derived from an EMBL/GenBank/DDBJ whole genome shotgun (WGS) entry which is preliminary data.</text>
</comment>
<dbReference type="Proteomes" id="UP000324629">
    <property type="component" value="Unassembled WGS sequence"/>
</dbReference>
<feature type="transmembrane region" description="Helical" evidence="1">
    <location>
        <begin position="32"/>
        <end position="54"/>
    </location>
</feature>
<keyword evidence="4" id="KW-1185">Reference proteome</keyword>
<keyword evidence="1" id="KW-0472">Membrane</keyword>
<protein>
    <recommendedName>
        <fullName evidence="5">G-protein coupled receptors family 1 profile domain-containing protein</fullName>
    </recommendedName>
</protein>
<feature type="transmembrane region" description="Helical" evidence="1">
    <location>
        <begin position="66"/>
        <end position="88"/>
    </location>
</feature>
<keyword evidence="1" id="KW-1133">Transmembrane helix</keyword>
<dbReference type="EMBL" id="QNGE01004470">
    <property type="protein sequence ID" value="KAA3672863.1"/>
    <property type="molecule type" value="Genomic_DNA"/>
</dbReference>
<keyword evidence="1" id="KW-0812">Transmembrane</keyword>
<evidence type="ECO:0008006" key="5">
    <source>
        <dbReference type="Google" id="ProtNLM"/>
    </source>
</evidence>
<sequence>MQFFMIILDLILLILSGRGGTMEVTKRSKVPVVLTILFVLSFVEIPIHAVNIYFATTYLAACQKPVIAAFIAGNAIRLLHILQCYIWLGAHFRKSGAFWSRLAYEDRPMLKGSIHHNTNIATKRQAQEMLSNSVRRRLTRLAMLGKSKCSHLKHQDADEQTAISSAAALFSEVFYVDYLISPLKDVNLVVSDIATGLLLLRWQTNQWVGCGHRVPISSIERESVPFNQLARPTDPIGQPVGSFCEYNQVSSSAFNRFVLNVWHVHFAL</sequence>
<keyword evidence="2" id="KW-0732">Signal</keyword>
<evidence type="ECO:0000256" key="1">
    <source>
        <dbReference type="SAM" id="Phobius"/>
    </source>
</evidence>
<organism evidence="3 4">
    <name type="scientific">Paragonimus westermani</name>
    <dbReference type="NCBI Taxonomy" id="34504"/>
    <lineage>
        <taxon>Eukaryota</taxon>
        <taxon>Metazoa</taxon>
        <taxon>Spiralia</taxon>
        <taxon>Lophotrochozoa</taxon>
        <taxon>Platyhelminthes</taxon>
        <taxon>Trematoda</taxon>
        <taxon>Digenea</taxon>
        <taxon>Plagiorchiida</taxon>
        <taxon>Troglotremata</taxon>
        <taxon>Troglotrematidae</taxon>
        <taxon>Paragonimus</taxon>
    </lineage>
</organism>
<gene>
    <name evidence="3" type="ORF">DEA37_0009708</name>
</gene>
<feature type="chain" id="PRO_5023821239" description="G-protein coupled receptors family 1 profile domain-containing protein" evidence="2">
    <location>
        <begin position="20"/>
        <end position="268"/>
    </location>
</feature>
<evidence type="ECO:0000313" key="3">
    <source>
        <dbReference type="EMBL" id="KAA3672863.1"/>
    </source>
</evidence>
<dbReference type="AlphaFoldDB" id="A0A5J4NBR1"/>
<name>A0A5J4NBR1_9TREM</name>
<proteinExistence type="predicted"/>
<feature type="signal peptide" evidence="2">
    <location>
        <begin position="1"/>
        <end position="19"/>
    </location>
</feature>
<evidence type="ECO:0000313" key="4">
    <source>
        <dbReference type="Proteomes" id="UP000324629"/>
    </source>
</evidence>
<evidence type="ECO:0000256" key="2">
    <source>
        <dbReference type="SAM" id="SignalP"/>
    </source>
</evidence>